<organism evidence="3 4">
    <name type="scientific">Aequorivita antarctica</name>
    <dbReference type="NCBI Taxonomy" id="153266"/>
    <lineage>
        <taxon>Bacteria</taxon>
        <taxon>Pseudomonadati</taxon>
        <taxon>Bacteroidota</taxon>
        <taxon>Flavobacteriia</taxon>
        <taxon>Flavobacteriales</taxon>
        <taxon>Flavobacteriaceae</taxon>
        <taxon>Aequorivita</taxon>
    </lineage>
</organism>
<dbReference type="RefSeq" id="WP_111843075.1">
    <property type="nucleotide sequence ID" value="NZ_UEGI01000001.1"/>
</dbReference>
<gene>
    <name evidence="3" type="ORF">ESU54_00460</name>
</gene>
<dbReference type="Proteomes" id="UP000321497">
    <property type="component" value="Unassembled WGS sequence"/>
</dbReference>
<feature type="signal peptide" evidence="2">
    <location>
        <begin position="1"/>
        <end position="21"/>
    </location>
</feature>
<protein>
    <submittedName>
        <fullName evidence="3">Protein BatD</fullName>
    </submittedName>
</protein>
<keyword evidence="1" id="KW-0812">Transmembrane</keyword>
<keyword evidence="2" id="KW-0732">Signal</keyword>
<dbReference type="PANTHER" id="PTHR40940:SF2">
    <property type="entry name" value="BATD"/>
    <property type="match status" value="1"/>
</dbReference>
<dbReference type="EMBL" id="VORT01000001">
    <property type="protein sequence ID" value="TXD74699.1"/>
    <property type="molecule type" value="Genomic_DNA"/>
</dbReference>
<evidence type="ECO:0000256" key="2">
    <source>
        <dbReference type="SAM" id="SignalP"/>
    </source>
</evidence>
<dbReference type="Pfam" id="PF13584">
    <property type="entry name" value="BatD"/>
    <property type="match status" value="2"/>
</dbReference>
<name>A0A5C6Z3C8_9FLAO</name>
<feature type="chain" id="PRO_5022833092" evidence="2">
    <location>
        <begin position="22"/>
        <end position="590"/>
    </location>
</feature>
<evidence type="ECO:0000313" key="4">
    <source>
        <dbReference type="Proteomes" id="UP000321497"/>
    </source>
</evidence>
<dbReference type="InterPro" id="IPR025738">
    <property type="entry name" value="BatD"/>
</dbReference>
<reference evidence="3 4" key="1">
    <citation type="submission" date="2019-08" db="EMBL/GenBank/DDBJ databases">
        <title>Genome of Aequorivita antarctica SW49 (type strain).</title>
        <authorList>
            <person name="Bowman J.P."/>
        </authorList>
    </citation>
    <scope>NUCLEOTIDE SEQUENCE [LARGE SCALE GENOMIC DNA]</scope>
    <source>
        <strain evidence="3 4">SW49</strain>
    </source>
</reference>
<keyword evidence="1" id="KW-0472">Membrane</keyword>
<dbReference type="PANTHER" id="PTHR40940">
    <property type="entry name" value="PROTEIN BATD-RELATED"/>
    <property type="match status" value="1"/>
</dbReference>
<dbReference type="OrthoDB" id="2079210at2"/>
<keyword evidence="1" id="KW-1133">Transmembrane helix</keyword>
<sequence>MKMKNFLFLLGFVLCSITATAQVQFDAKVSKKRLGINERLRIDFEMNQDGDNFRPPNFEGFRVVGGPNQSISNSWINGKRSFSKTYSYFLSPQTRGKVTIAQATIEIEGETYKTLPVEIEVTAAVDVPKDGNNADYVASENVHLVAEISNANPYLNEALTVTYKLYVSHDVSITSQWREIDTPKYADFWSQNIDNQNNFKVYEGKYNGEDYRYVVLRTTVLYPQKTGELEIEPLTLDIPIDVQGNRRDIFGRRVMERVNKTISAGNRTVNVKPLPLEGKPDGFNGAVGDFAFDVNTNKTKLNANESLQLDLKVSGKGNLKLFTLPSVKLPNTLEVYEPEHSESVNTTVGGMSGSITDSYTVVPQFKGTYPVNPITFSFFDPKTEKYKTITSKEFTIEVENGPISSATTSNNSNDAKKQVVLSKDNFKYIKLDPNLQPIAQESFFKSPLFWSLLGGPFLLIPLFILAGKKRKARLNDVEGNKLRRANKLAKKYLSEAKRNISNPVAFYEALERALHNYLKAKLNIETSEMEKGLISKMLLERKVEAPIVENFINLLKSCEYARYASSSTTSVQQDYNKAAEVISNIDKQIQ</sequence>
<evidence type="ECO:0000313" key="3">
    <source>
        <dbReference type="EMBL" id="TXD74699.1"/>
    </source>
</evidence>
<dbReference type="AlphaFoldDB" id="A0A5C6Z3C8"/>
<accession>A0A5C6Z3C8</accession>
<proteinExistence type="predicted"/>
<feature type="transmembrane region" description="Helical" evidence="1">
    <location>
        <begin position="448"/>
        <end position="466"/>
    </location>
</feature>
<evidence type="ECO:0000256" key="1">
    <source>
        <dbReference type="SAM" id="Phobius"/>
    </source>
</evidence>
<comment type="caution">
    <text evidence="3">The sequence shown here is derived from an EMBL/GenBank/DDBJ whole genome shotgun (WGS) entry which is preliminary data.</text>
</comment>
<keyword evidence="4" id="KW-1185">Reference proteome</keyword>